<sequence length="113" mass="13086">METTVQTQESVPAEIKKWSWGAFFLGPIWGIFNNVWIALLGFIPLVNLVMIIVLGLKGNEWAWNNKEWRDVEHFQKVQRAWGWWGFGIFLVSLVISIIMMFLMLSAAVMITEV</sequence>
<keyword evidence="1" id="KW-0472">Membrane</keyword>
<protein>
    <submittedName>
        <fullName evidence="2">Uncharacterized protein</fullName>
    </submittedName>
</protein>
<keyword evidence="3" id="KW-1185">Reference proteome</keyword>
<proteinExistence type="predicted"/>
<evidence type="ECO:0000313" key="2">
    <source>
        <dbReference type="EMBL" id="MDR6226877.1"/>
    </source>
</evidence>
<reference evidence="2 3" key="1">
    <citation type="submission" date="2023-07" db="EMBL/GenBank/DDBJ databases">
        <title>Genomic Encyclopedia of Type Strains, Phase IV (KMG-IV): sequencing the most valuable type-strain genomes for metagenomic binning, comparative biology and taxonomic classification.</title>
        <authorList>
            <person name="Goeker M."/>
        </authorList>
    </citation>
    <scope>NUCLEOTIDE SEQUENCE [LARGE SCALE GENOMIC DNA]</scope>
    <source>
        <strain evidence="2 3">DSM 45903</strain>
    </source>
</reference>
<evidence type="ECO:0000256" key="1">
    <source>
        <dbReference type="SAM" id="Phobius"/>
    </source>
</evidence>
<feature type="transmembrane region" description="Helical" evidence="1">
    <location>
        <begin position="83"/>
        <end position="110"/>
    </location>
</feature>
<comment type="caution">
    <text evidence="2">The sequence shown here is derived from an EMBL/GenBank/DDBJ whole genome shotgun (WGS) entry which is preliminary data.</text>
</comment>
<organism evidence="2 3">
    <name type="scientific">Desmospora profundinema</name>
    <dbReference type="NCBI Taxonomy" id="1571184"/>
    <lineage>
        <taxon>Bacteria</taxon>
        <taxon>Bacillati</taxon>
        <taxon>Bacillota</taxon>
        <taxon>Bacilli</taxon>
        <taxon>Bacillales</taxon>
        <taxon>Thermoactinomycetaceae</taxon>
        <taxon>Desmospora</taxon>
    </lineage>
</organism>
<dbReference type="EMBL" id="JAVDQG010000006">
    <property type="protein sequence ID" value="MDR6226877.1"/>
    <property type="molecule type" value="Genomic_DNA"/>
</dbReference>
<name>A0ABU1IPZ8_9BACL</name>
<dbReference type="RefSeq" id="WP_309867373.1">
    <property type="nucleotide sequence ID" value="NZ_JAVDQG010000006.1"/>
</dbReference>
<keyword evidence="1" id="KW-0812">Transmembrane</keyword>
<gene>
    <name evidence="2" type="ORF">JOE21_002887</name>
</gene>
<accession>A0ABU1IPZ8</accession>
<feature type="transmembrane region" description="Helical" evidence="1">
    <location>
        <begin position="35"/>
        <end position="56"/>
    </location>
</feature>
<keyword evidence="1" id="KW-1133">Transmembrane helix</keyword>
<evidence type="ECO:0000313" key="3">
    <source>
        <dbReference type="Proteomes" id="UP001185012"/>
    </source>
</evidence>
<dbReference type="Proteomes" id="UP001185012">
    <property type="component" value="Unassembled WGS sequence"/>
</dbReference>